<dbReference type="InterPro" id="IPR006683">
    <property type="entry name" value="Thioestr_dom"/>
</dbReference>
<evidence type="ECO:0000313" key="3">
    <source>
        <dbReference type="EMBL" id="MXO53851.1"/>
    </source>
</evidence>
<gene>
    <name evidence="3" type="ORF">GRI47_07500</name>
</gene>
<keyword evidence="1" id="KW-0378">Hydrolase</keyword>
<keyword evidence="4" id="KW-1185">Reference proteome</keyword>
<dbReference type="Proteomes" id="UP000430272">
    <property type="component" value="Unassembled WGS sequence"/>
</dbReference>
<evidence type="ECO:0000313" key="4">
    <source>
        <dbReference type="Proteomes" id="UP000430272"/>
    </source>
</evidence>
<proteinExistence type="predicted"/>
<feature type="domain" description="Thioesterase" evidence="2">
    <location>
        <begin position="61"/>
        <end position="129"/>
    </location>
</feature>
<dbReference type="CDD" id="cd03443">
    <property type="entry name" value="PaaI_thioesterase"/>
    <property type="match status" value="1"/>
</dbReference>
<dbReference type="AlphaFoldDB" id="A0A844Y7D2"/>
<dbReference type="EMBL" id="WTYD01000001">
    <property type="protein sequence ID" value="MXO53851.1"/>
    <property type="molecule type" value="Genomic_DNA"/>
</dbReference>
<evidence type="ECO:0000256" key="1">
    <source>
        <dbReference type="ARBA" id="ARBA00022801"/>
    </source>
</evidence>
<evidence type="ECO:0000259" key="2">
    <source>
        <dbReference type="Pfam" id="PF03061"/>
    </source>
</evidence>
<comment type="caution">
    <text evidence="3">The sequence shown here is derived from an EMBL/GenBank/DDBJ whole genome shotgun (WGS) entry which is preliminary data.</text>
</comment>
<sequence>MSDATPRFDPAVAADFLVARAHNGWLGMRFSDHGEDWVEMELPWREDLLGQEGRDVLASGPIVSLLDMAGGLSIWTRTGEFRAIATLDLRVDYTRPARERNSVFGRVQCYRTTRSAAFVRGIAHDGDPDDPVAHMQAVFMTIDKRTVDLPADRIGEQANG</sequence>
<protein>
    <submittedName>
        <fullName evidence="3">Hotdog fold thioesterase</fullName>
    </submittedName>
</protein>
<name>A0A844Y7D2_9SPHN</name>
<dbReference type="InterPro" id="IPR029069">
    <property type="entry name" value="HotDog_dom_sf"/>
</dbReference>
<organism evidence="3 4">
    <name type="scientific">Qipengyuania pelagi</name>
    <dbReference type="NCBI Taxonomy" id="994320"/>
    <lineage>
        <taxon>Bacteria</taxon>
        <taxon>Pseudomonadati</taxon>
        <taxon>Pseudomonadota</taxon>
        <taxon>Alphaproteobacteria</taxon>
        <taxon>Sphingomonadales</taxon>
        <taxon>Erythrobacteraceae</taxon>
        <taxon>Qipengyuania</taxon>
    </lineage>
</organism>
<dbReference type="InterPro" id="IPR003736">
    <property type="entry name" value="PAAI_dom"/>
</dbReference>
<dbReference type="OrthoDB" id="9813158at2"/>
<dbReference type="Gene3D" id="3.10.129.10">
    <property type="entry name" value="Hotdog Thioesterase"/>
    <property type="match status" value="1"/>
</dbReference>
<reference evidence="3 4" key="1">
    <citation type="submission" date="2019-12" db="EMBL/GenBank/DDBJ databases">
        <title>Genomic-based taxomic classification of the family Erythrobacteraceae.</title>
        <authorList>
            <person name="Xu L."/>
        </authorList>
    </citation>
    <scope>NUCLEOTIDE SEQUENCE [LARGE SCALE GENOMIC DNA]</scope>
    <source>
        <strain evidence="3 4">JCM 17468</strain>
    </source>
</reference>
<dbReference type="Pfam" id="PF03061">
    <property type="entry name" value="4HBT"/>
    <property type="match status" value="1"/>
</dbReference>
<dbReference type="SUPFAM" id="SSF54637">
    <property type="entry name" value="Thioesterase/thiol ester dehydrase-isomerase"/>
    <property type="match status" value="1"/>
</dbReference>
<dbReference type="RefSeq" id="WP_160660662.1">
    <property type="nucleotide sequence ID" value="NZ_BAABDV010000001.1"/>
</dbReference>
<dbReference type="GO" id="GO:0016289">
    <property type="term" value="F:acyl-CoA hydrolase activity"/>
    <property type="evidence" value="ECO:0007669"/>
    <property type="project" value="UniProtKB-ARBA"/>
</dbReference>
<accession>A0A844Y7D2</accession>
<dbReference type="NCBIfam" id="TIGR00369">
    <property type="entry name" value="unchar_dom_1"/>
    <property type="match status" value="1"/>
</dbReference>